<keyword evidence="2" id="KW-0812">Transmembrane</keyword>
<feature type="region of interest" description="Disordered" evidence="1">
    <location>
        <begin position="238"/>
        <end position="308"/>
    </location>
</feature>
<dbReference type="Proteomes" id="UP000677228">
    <property type="component" value="Unassembled WGS sequence"/>
</dbReference>
<evidence type="ECO:0000313" key="5">
    <source>
        <dbReference type="Proteomes" id="UP000677228"/>
    </source>
</evidence>
<proteinExistence type="predicted"/>
<gene>
    <name evidence="3" type="ORF">OVA965_LOCUS16605</name>
    <name evidence="4" type="ORF">TMI583_LOCUS16615</name>
</gene>
<protein>
    <submittedName>
        <fullName evidence="3">Uncharacterized protein</fullName>
    </submittedName>
</protein>
<dbReference type="EMBL" id="CAJOBA010007761">
    <property type="protein sequence ID" value="CAF3811601.1"/>
    <property type="molecule type" value="Genomic_DNA"/>
</dbReference>
<name>A0A8S2DSE5_9BILA</name>
<feature type="transmembrane region" description="Helical" evidence="2">
    <location>
        <begin position="6"/>
        <end position="32"/>
    </location>
</feature>
<sequence length="506" mass="58390">MNQLETNLVLWGVCAILLFELLIIICLCRCFFNRIKPKRFYVKREEYEYLHGPHSARFQSTILRPPHADELALVGTLNGRNQISYNNGIPNLAYYPDEDDLRSIPQPHSLPPPPPSLSSTTTQYHPQQQLNWIEMRPSTGFINTSQLSPSDYDINSYQPPLTGSVLQLPPPPLIRQLHPTTLESHHDDIEDDDIDDDLAFHTLPPPNTNAYGDIIKRTDISTDTANYPSTIVVPKSILKGNANTPPLEVEQQSSYYNRPYSINDDISPQRSRTSSRHDGDISHQPQSRIPSTTISQLHYTEGSPRTSVKVNTDESIADKFIRIDYSVPVPTYEKRLPIESKLSGRYRMRYASVSQLNDVEWEVPREFQTIVYELSDEGQTIKGALLYDANNNNNKMSEKQKRNQRVSSYDDNRIEYESPSSIIHDQRSIRQRSQSAHDDDRDIKRTRYHHDTSHVSQNRTITDSDPYISRVFVPWDENPDNTKRKKLQQFNHTDEHGDEIQQAFEY</sequence>
<evidence type="ECO:0000313" key="3">
    <source>
        <dbReference type="EMBL" id="CAF1043478.1"/>
    </source>
</evidence>
<organism evidence="3 5">
    <name type="scientific">Didymodactylos carnosus</name>
    <dbReference type="NCBI Taxonomy" id="1234261"/>
    <lineage>
        <taxon>Eukaryota</taxon>
        <taxon>Metazoa</taxon>
        <taxon>Spiralia</taxon>
        <taxon>Gnathifera</taxon>
        <taxon>Rotifera</taxon>
        <taxon>Eurotatoria</taxon>
        <taxon>Bdelloidea</taxon>
        <taxon>Philodinida</taxon>
        <taxon>Philodinidae</taxon>
        <taxon>Didymodactylos</taxon>
    </lineage>
</organism>
<dbReference type="AlphaFoldDB" id="A0A8S2DSE5"/>
<comment type="caution">
    <text evidence="3">The sequence shown here is derived from an EMBL/GenBank/DDBJ whole genome shotgun (WGS) entry which is preliminary data.</text>
</comment>
<feature type="region of interest" description="Disordered" evidence="1">
    <location>
        <begin position="391"/>
        <end position="411"/>
    </location>
</feature>
<keyword evidence="2" id="KW-0472">Membrane</keyword>
<feature type="compositionally biased region" description="Polar residues" evidence="1">
    <location>
        <begin position="283"/>
        <end position="308"/>
    </location>
</feature>
<evidence type="ECO:0000313" key="4">
    <source>
        <dbReference type="EMBL" id="CAF3811601.1"/>
    </source>
</evidence>
<dbReference type="Proteomes" id="UP000682733">
    <property type="component" value="Unassembled WGS sequence"/>
</dbReference>
<evidence type="ECO:0000256" key="2">
    <source>
        <dbReference type="SAM" id="Phobius"/>
    </source>
</evidence>
<keyword evidence="2" id="KW-1133">Transmembrane helix</keyword>
<dbReference type="EMBL" id="CAJNOK010007749">
    <property type="protein sequence ID" value="CAF1043478.1"/>
    <property type="molecule type" value="Genomic_DNA"/>
</dbReference>
<accession>A0A8S2DSE5</accession>
<reference evidence="3" key="1">
    <citation type="submission" date="2021-02" db="EMBL/GenBank/DDBJ databases">
        <authorList>
            <person name="Nowell W R."/>
        </authorList>
    </citation>
    <scope>NUCLEOTIDE SEQUENCE</scope>
</reference>
<feature type="region of interest" description="Disordered" evidence="1">
    <location>
        <begin position="100"/>
        <end position="122"/>
    </location>
</feature>
<evidence type="ECO:0000256" key="1">
    <source>
        <dbReference type="SAM" id="MobiDB-lite"/>
    </source>
</evidence>